<feature type="domain" description="Methyl-accepting transducer" evidence="5">
    <location>
        <begin position="67"/>
        <end position="247"/>
    </location>
</feature>
<dbReference type="STRING" id="45658.VSVS12_04247"/>
<dbReference type="SMART" id="SM00283">
    <property type="entry name" value="MA"/>
    <property type="match status" value="1"/>
</dbReference>
<dbReference type="InterPro" id="IPR025991">
    <property type="entry name" value="Chemoreceptor_zinc-bind_dom"/>
</dbReference>
<evidence type="ECO:0000256" key="1">
    <source>
        <dbReference type="ARBA" id="ARBA00004370"/>
    </source>
</evidence>
<evidence type="ECO:0000313" key="7">
    <source>
        <dbReference type="Proteomes" id="UP000092528"/>
    </source>
</evidence>
<evidence type="ECO:0000256" key="3">
    <source>
        <dbReference type="PROSITE-ProRule" id="PRU00284"/>
    </source>
</evidence>
<dbReference type="GO" id="GO:0006935">
    <property type="term" value="P:chemotaxis"/>
    <property type="evidence" value="ECO:0007669"/>
    <property type="project" value="UniProtKB-ARBA"/>
</dbReference>
<dbReference type="Pfam" id="PF00015">
    <property type="entry name" value="MCPsignal"/>
    <property type="match status" value="1"/>
</dbReference>
<dbReference type="Gene3D" id="6.10.250.3200">
    <property type="match status" value="1"/>
</dbReference>
<feature type="coiled-coil region" evidence="4">
    <location>
        <begin position="4"/>
        <end position="49"/>
    </location>
</feature>
<dbReference type="SUPFAM" id="SSF58104">
    <property type="entry name" value="Methyl-accepting chemotaxis protein (MCP) signaling domain"/>
    <property type="match status" value="1"/>
</dbReference>
<keyword evidence="4" id="KW-0175">Coiled coil</keyword>
<comment type="subcellular location">
    <subcellularLocation>
        <location evidence="1">Membrane</location>
    </subcellularLocation>
</comment>
<dbReference type="GeneID" id="96873935"/>
<keyword evidence="7" id="KW-1185">Reference proteome</keyword>
<dbReference type="PATRIC" id="fig|45658.7.peg.3691"/>
<dbReference type="Proteomes" id="UP000092528">
    <property type="component" value="Chromosome 2"/>
</dbReference>
<keyword evidence="2 3" id="KW-0807">Transducer</keyword>
<dbReference type="GO" id="GO:0007165">
    <property type="term" value="P:signal transduction"/>
    <property type="evidence" value="ECO:0007669"/>
    <property type="project" value="UniProtKB-KW"/>
</dbReference>
<evidence type="ECO:0000256" key="2">
    <source>
        <dbReference type="ARBA" id="ARBA00023224"/>
    </source>
</evidence>
<dbReference type="RefSeq" id="WP_005598253.1">
    <property type="nucleotide sequence ID" value="NZ_CP016415.1"/>
</dbReference>
<sequence length="365" mass="40734">MWFYKKLKQENHQLRQEIEQLKKQYKEEVEDLTAQLDQTNCLLKETNSTQSLDANIMSNVLSGGQLLDVIRNSMAESAEILVSENQTLSIMSEMFSQTNQALERLIQRTERINQQTQTSQSSSVILDETALSIGKLVGSIKDISEQTNLLALNAAIEAARAGEAGRGFAVVADEVRKLASKAQDASGQIENLVKQILSQVEAIKESIQVSQDCAIDVSSSTEQISSVVNDVLGKSKHMQEIIRSASSHAFLNTVKLDHVVWKNNVYQLVNKREYACAVNNHKECRLGKWYFEGAGAQYFSQLPSFNSINSPHEAVHNSGRDALLSGQREDLESMMQHLQSMEIASEGVVYNIDRLLDESIKRQIG</sequence>
<organism evidence="6 7">
    <name type="scientific">Vibrio scophthalmi</name>
    <dbReference type="NCBI Taxonomy" id="45658"/>
    <lineage>
        <taxon>Bacteria</taxon>
        <taxon>Pseudomonadati</taxon>
        <taxon>Pseudomonadota</taxon>
        <taxon>Gammaproteobacteria</taxon>
        <taxon>Vibrionales</taxon>
        <taxon>Vibrionaceae</taxon>
        <taxon>Vibrio</taxon>
    </lineage>
</organism>
<evidence type="ECO:0000256" key="4">
    <source>
        <dbReference type="SAM" id="Coils"/>
    </source>
</evidence>
<protein>
    <submittedName>
        <fullName evidence="6">Putative methyl-accepting chemotaxis protein</fullName>
    </submittedName>
</protein>
<dbReference type="PANTHER" id="PTHR32089">
    <property type="entry name" value="METHYL-ACCEPTING CHEMOTAXIS PROTEIN MCPB"/>
    <property type="match status" value="1"/>
</dbReference>
<dbReference type="Gene3D" id="1.20.120.30">
    <property type="entry name" value="Aspartate receptor, ligand-binding domain"/>
    <property type="match status" value="1"/>
</dbReference>
<dbReference type="PROSITE" id="PS50111">
    <property type="entry name" value="CHEMOTAXIS_TRANSDUC_2"/>
    <property type="match status" value="1"/>
</dbReference>
<dbReference type="GO" id="GO:0016020">
    <property type="term" value="C:membrane"/>
    <property type="evidence" value="ECO:0007669"/>
    <property type="project" value="UniProtKB-SubCell"/>
</dbReference>
<proteinExistence type="predicted"/>
<evidence type="ECO:0000313" key="6">
    <source>
        <dbReference type="EMBL" id="ANU38765.1"/>
    </source>
</evidence>
<accession>A0A1C7FFC0</accession>
<dbReference type="EMBL" id="CP016415">
    <property type="protein sequence ID" value="ANU38765.1"/>
    <property type="molecule type" value="Genomic_DNA"/>
</dbReference>
<gene>
    <name evidence="6" type="ORF">VSVS05_03729</name>
</gene>
<evidence type="ECO:0000259" key="5">
    <source>
        <dbReference type="PROSITE" id="PS50111"/>
    </source>
</evidence>
<name>A0A1C7FFC0_9VIBR</name>
<reference evidence="6 7" key="1">
    <citation type="submission" date="2016-07" db="EMBL/GenBank/DDBJ databases">
        <title>Genome sequencing of Vibrio scophthalmi strain VS-05, an isolated from Paralichthys olivaceus.</title>
        <authorList>
            <person name="Han H.-J."/>
        </authorList>
    </citation>
    <scope>NUCLEOTIDE SEQUENCE [LARGE SCALE GENOMIC DNA]</scope>
    <source>
        <strain evidence="6 7">VS-05</strain>
    </source>
</reference>
<dbReference type="PANTHER" id="PTHR32089:SF70">
    <property type="entry name" value="ENERGY TAXIS MODULATING METHYL ACCEPTING SENSORY TRANSDUCER"/>
    <property type="match status" value="1"/>
</dbReference>
<dbReference type="InterPro" id="IPR004089">
    <property type="entry name" value="MCPsignal_dom"/>
</dbReference>
<dbReference type="AlphaFoldDB" id="A0A1C7FFC0"/>
<dbReference type="Pfam" id="PF13682">
    <property type="entry name" value="CZB"/>
    <property type="match status" value="1"/>
</dbReference>